<dbReference type="EMBL" id="JAHYIQ010000012">
    <property type="protein sequence ID" value="KAK1127198.1"/>
    <property type="molecule type" value="Genomic_DNA"/>
</dbReference>
<evidence type="ECO:0000313" key="1">
    <source>
        <dbReference type="EMBL" id="KAK1127198.1"/>
    </source>
</evidence>
<gene>
    <name evidence="1" type="ORF">K0M31_003747</name>
</gene>
<reference evidence="1" key="1">
    <citation type="submission" date="2021-10" db="EMBL/GenBank/DDBJ databases">
        <title>Melipona bicolor Genome sequencing and assembly.</title>
        <authorList>
            <person name="Araujo N.S."/>
            <person name="Arias M.C."/>
        </authorList>
    </citation>
    <scope>NUCLEOTIDE SEQUENCE</scope>
    <source>
        <strain evidence="1">USP_2M_L1-L4_2017</strain>
        <tissue evidence="1">Whole body</tissue>
    </source>
</reference>
<accession>A0AA40KNQ0</accession>
<protein>
    <submittedName>
        <fullName evidence="1">Uncharacterized protein</fullName>
    </submittedName>
</protein>
<comment type="caution">
    <text evidence="1">The sequence shown here is derived from an EMBL/GenBank/DDBJ whole genome shotgun (WGS) entry which is preliminary data.</text>
</comment>
<dbReference type="Proteomes" id="UP001177670">
    <property type="component" value="Unassembled WGS sequence"/>
</dbReference>
<proteinExistence type="predicted"/>
<keyword evidence="2" id="KW-1185">Reference proteome</keyword>
<evidence type="ECO:0000313" key="2">
    <source>
        <dbReference type="Proteomes" id="UP001177670"/>
    </source>
</evidence>
<organism evidence="1 2">
    <name type="scientific">Melipona bicolor</name>
    <dbReference type="NCBI Taxonomy" id="60889"/>
    <lineage>
        <taxon>Eukaryota</taxon>
        <taxon>Metazoa</taxon>
        <taxon>Ecdysozoa</taxon>
        <taxon>Arthropoda</taxon>
        <taxon>Hexapoda</taxon>
        <taxon>Insecta</taxon>
        <taxon>Pterygota</taxon>
        <taxon>Neoptera</taxon>
        <taxon>Endopterygota</taxon>
        <taxon>Hymenoptera</taxon>
        <taxon>Apocrita</taxon>
        <taxon>Aculeata</taxon>
        <taxon>Apoidea</taxon>
        <taxon>Anthophila</taxon>
        <taxon>Apidae</taxon>
        <taxon>Melipona</taxon>
    </lineage>
</organism>
<sequence>MRRQDFRDFRNFRDRSDMAKKRLRTTGIDGHLDHFEISRLFIKTANIKVPNTHFYWMFGSSLDWISVDRPRGFENVWPITRNACLNNGKPESSNSRNMQVFAKTVYAEKWKACLVANAED</sequence>
<dbReference type="AlphaFoldDB" id="A0AA40KNQ0"/>
<name>A0AA40KNQ0_9HYME</name>